<feature type="active site" description="Proton donor" evidence="4">
    <location>
        <position position="189"/>
    </location>
</feature>
<dbReference type="EC" id="3.2.1.37" evidence="7"/>
<dbReference type="PANTHER" id="PTHR42812:SF12">
    <property type="entry name" value="BETA-XYLOSIDASE-RELATED"/>
    <property type="match status" value="1"/>
</dbReference>
<evidence type="ECO:0000256" key="4">
    <source>
        <dbReference type="PIRSR" id="PIRSR606710-1"/>
    </source>
</evidence>
<feature type="site" description="Important for catalytic activity, responsible for pKa modulation of the active site Glu and correct orientation of both the proton donor and substrate" evidence="5">
    <location>
        <position position="133"/>
    </location>
</feature>
<dbReference type="CDD" id="cd18617">
    <property type="entry name" value="GH43_XynB-like"/>
    <property type="match status" value="1"/>
</dbReference>
<dbReference type="OrthoDB" id="9801455at2"/>
<dbReference type="Gene3D" id="2.115.10.20">
    <property type="entry name" value="Glycosyl hydrolase domain, family 43"/>
    <property type="match status" value="1"/>
</dbReference>
<dbReference type="GO" id="GO:0009044">
    <property type="term" value="F:xylan 1,4-beta-xylosidase activity"/>
    <property type="evidence" value="ECO:0007669"/>
    <property type="project" value="UniProtKB-EC"/>
</dbReference>
<dbReference type="PANTHER" id="PTHR42812">
    <property type="entry name" value="BETA-XYLOSIDASE"/>
    <property type="match status" value="1"/>
</dbReference>
<feature type="active site" description="Proton acceptor" evidence="4">
    <location>
        <position position="24"/>
    </location>
</feature>
<evidence type="ECO:0000256" key="6">
    <source>
        <dbReference type="RuleBase" id="RU361187"/>
    </source>
</evidence>
<dbReference type="Proteomes" id="UP000033956">
    <property type="component" value="Unassembled WGS sequence"/>
</dbReference>
<dbReference type="Pfam" id="PF04616">
    <property type="entry name" value="Glyco_hydro_43"/>
    <property type="match status" value="1"/>
</dbReference>
<dbReference type="InterPro" id="IPR051795">
    <property type="entry name" value="Glycosyl_Hydrlase_43"/>
</dbReference>
<gene>
    <name evidence="7" type="primary">xynB_3</name>
    <name evidence="7" type="ORF">RS81_03318</name>
</gene>
<dbReference type="STRING" id="92835.RS81_03318"/>
<comment type="caution">
    <text evidence="7">The sequence shown here is derived from an EMBL/GenBank/DDBJ whole genome shotgun (WGS) entry which is preliminary data.</text>
</comment>
<evidence type="ECO:0000313" key="8">
    <source>
        <dbReference type="Proteomes" id="UP000033956"/>
    </source>
</evidence>
<proteinExistence type="inferred from homology"/>
<evidence type="ECO:0000256" key="2">
    <source>
        <dbReference type="ARBA" id="ARBA00022801"/>
    </source>
</evidence>
<dbReference type="EMBL" id="JYIZ01000057">
    <property type="protein sequence ID" value="KJL37561.1"/>
    <property type="molecule type" value="Genomic_DNA"/>
</dbReference>
<comment type="similarity">
    <text evidence="1 6">Belongs to the glycosyl hydrolase 43 family.</text>
</comment>
<dbReference type="AlphaFoldDB" id="A0A0M2GV87"/>
<dbReference type="InterPro" id="IPR023296">
    <property type="entry name" value="Glyco_hydro_beta-prop_sf"/>
</dbReference>
<accession>A0A0M2GV87</accession>
<reference evidence="7 8" key="1">
    <citation type="submission" date="2015-02" db="EMBL/GenBank/DDBJ databases">
        <title>Draft genome sequences of ten Microbacterium spp. with emphasis on heavy metal contaminated environments.</title>
        <authorList>
            <person name="Corretto E."/>
        </authorList>
    </citation>
    <scope>NUCLEOTIDE SEQUENCE [LARGE SCALE GENOMIC DNA]</scope>
    <source>
        <strain evidence="7 8">DSM 12510</strain>
    </source>
</reference>
<dbReference type="SUPFAM" id="SSF75005">
    <property type="entry name" value="Arabinanase/levansucrase/invertase"/>
    <property type="match status" value="1"/>
</dbReference>
<organism evidence="7 8">
    <name type="scientific">Microbacterium terrae</name>
    <dbReference type="NCBI Taxonomy" id="69369"/>
    <lineage>
        <taxon>Bacteria</taxon>
        <taxon>Bacillati</taxon>
        <taxon>Actinomycetota</taxon>
        <taxon>Actinomycetes</taxon>
        <taxon>Micrococcales</taxon>
        <taxon>Microbacteriaceae</taxon>
        <taxon>Microbacterium</taxon>
    </lineage>
</organism>
<dbReference type="GO" id="GO:0005975">
    <property type="term" value="P:carbohydrate metabolic process"/>
    <property type="evidence" value="ECO:0007669"/>
    <property type="project" value="InterPro"/>
</dbReference>
<dbReference type="PATRIC" id="fig|92835.4.peg.3351"/>
<evidence type="ECO:0000256" key="3">
    <source>
        <dbReference type="ARBA" id="ARBA00023295"/>
    </source>
</evidence>
<keyword evidence="8" id="KW-1185">Reference proteome</keyword>
<evidence type="ECO:0000256" key="5">
    <source>
        <dbReference type="PIRSR" id="PIRSR606710-2"/>
    </source>
</evidence>
<dbReference type="InterPro" id="IPR006710">
    <property type="entry name" value="Glyco_hydro_43"/>
</dbReference>
<protein>
    <submittedName>
        <fullName evidence="7">Beta-xylosidase</fullName>
        <ecNumber evidence="7">3.2.1.37</ecNumber>
    </submittedName>
</protein>
<keyword evidence="3 6" id="KW-0326">Glycosidase</keyword>
<name>A0A0M2GV87_9MICO</name>
<keyword evidence="2 6" id="KW-0378">Hydrolase</keyword>
<dbReference type="Gene3D" id="2.60.120.200">
    <property type="match status" value="1"/>
</dbReference>
<sequence>MLNPIAVTPGNSSITPIVPGFHPDPTVCRVGDDYYLATSSFEYFPAVPVFHSTDLLTWTQIGNILTTREQFVEGEGRPSLGVWAGTLRHRDGRFYYITTNVSDIDSGQIIVTATDPAGPWSEPVHVRDAIGIDPDICWDDDGTCLVTWHRFNFDVGGIDVHQAPVDPSTGEMLKPSYEVWSGSGLPSAEGPHLYRIGEWWYLLYAEGGTERGHCATVARARRPEGPYEGCPANPVLTRRSTNTPVHNTGHADLVQTASGDWAAVYLGVRPRGGTPGFHMLGRETFLSGIDWEDGWPVFVTDRYTVPEGLTGFVEDFVDADLQPRWVVPSGTLDDIERDPATGVTVPPTRRLCVRVRDLSWEAIADLVGDGSFEVRIDPLHNYRVDVVDGEAVAVATIGGREQTVGVAALSGGEATRVRLRAEAPPRQEVPLGVPAPDLIVLEFERADGWVELARLDGRYLSTEVASGFTGRVLAVGSDARATTARRIEYRPL</sequence>
<evidence type="ECO:0000256" key="1">
    <source>
        <dbReference type="ARBA" id="ARBA00009865"/>
    </source>
</evidence>
<evidence type="ECO:0000313" key="7">
    <source>
        <dbReference type="EMBL" id="KJL37561.1"/>
    </source>
</evidence>
<dbReference type="RefSeq" id="WP_045277200.1">
    <property type="nucleotide sequence ID" value="NZ_BAAAUP010000002.1"/>
</dbReference>